<feature type="binding site" evidence="7">
    <location>
        <position position="16"/>
    </location>
    <ligand>
        <name>Mg(2+)</name>
        <dbReference type="ChEBI" id="CHEBI:18420"/>
    </ligand>
</feature>
<dbReference type="SUPFAM" id="SSF56784">
    <property type="entry name" value="HAD-like"/>
    <property type="match status" value="1"/>
</dbReference>
<comment type="similarity">
    <text evidence="2">Belongs to the KdsC family.</text>
</comment>
<dbReference type="GO" id="GO:0008781">
    <property type="term" value="F:N-acylneuraminate cytidylyltransferase activity"/>
    <property type="evidence" value="ECO:0007669"/>
    <property type="project" value="TreeGrafter"/>
</dbReference>
<dbReference type="EMBL" id="WRXN01000007">
    <property type="protein sequence ID" value="MVT10143.1"/>
    <property type="molecule type" value="Genomic_DNA"/>
</dbReference>
<dbReference type="InterPro" id="IPR036412">
    <property type="entry name" value="HAD-like_sf"/>
</dbReference>
<keyword evidence="5 8" id="KW-0378">Hydrolase</keyword>
<dbReference type="GO" id="GO:0016788">
    <property type="term" value="F:hydrolase activity, acting on ester bonds"/>
    <property type="evidence" value="ECO:0007669"/>
    <property type="project" value="InterPro"/>
</dbReference>
<protein>
    <submittedName>
        <fullName evidence="8">HAD hydrolase family protein</fullName>
    </submittedName>
</protein>
<evidence type="ECO:0000256" key="4">
    <source>
        <dbReference type="ARBA" id="ARBA00022723"/>
    </source>
</evidence>
<accession>A0A7K1U708</accession>
<evidence type="ECO:0000256" key="6">
    <source>
        <dbReference type="ARBA" id="ARBA00022842"/>
    </source>
</evidence>
<organism evidence="8 9">
    <name type="scientific">Chitinophaga tropicalis</name>
    <dbReference type="NCBI Taxonomy" id="2683588"/>
    <lineage>
        <taxon>Bacteria</taxon>
        <taxon>Pseudomonadati</taxon>
        <taxon>Bacteroidota</taxon>
        <taxon>Chitinophagia</taxon>
        <taxon>Chitinophagales</taxon>
        <taxon>Chitinophagaceae</taxon>
        <taxon>Chitinophaga</taxon>
    </lineage>
</organism>
<proteinExistence type="inferred from homology"/>
<dbReference type="InterPro" id="IPR010023">
    <property type="entry name" value="KdsC_fam"/>
</dbReference>
<dbReference type="NCBIfam" id="TIGR01670">
    <property type="entry name" value="KdsC-phosphatas"/>
    <property type="match status" value="1"/>
</dbReference>
<evidence type="ECO:0000256" key="3">
    <source>
        <dbReference type="ARBA" id="ARBA00011881"/>
    </source>
</evidence>
<sequence>MNILSLFKPISTFVFDVDGVLTDGTVQLLPNGEQSRRMNIKDGYALQLAVKKGYRVVIISGGRSESVVSRLQGLGIKDIYTGVLDKQEKLQDYVFENDLRWEEIIFMGDDIPDYRAMQLVGLPACPADAAPEIKSICRYVSPVSGGNGCVREVIEKVLKLNNHWMLDEEIASR</sequence>
<evidence type="ECO:0000256" key="7">
    <source>
        <dbReference type="PIRSR" id="PIRSR006118-2"/>
    </source>
</evidence>
<keyword evidence="4 7" id="KW-0479">Metal-binding</keyword>
<dbReference type="AlphaFoldDB" id="A0A7K1U708"/>
<evidence type="ECO:0000256" key="5">
    <source>
        <dbReference type="ARBA" id="ARBA00022801"/>
    </source>
</evidence>
<name>A0A7K1U708_9BACT</name>
<dbReference type="InterPro" id="IPR023214">
    <property type="entry name" value="HAD_sf"/>
</dbReference>
<comment type="cofactor">
    <cofactor evidence="1 7">
        <name>Mg(2+)</name>
        <dbReference type="ChEBI" id="CHEBI:18420"/>
    </cofactor>
</comment>
<dbReference type="SFLD" id="SFLDG01138">
    <property type="entry name" value="C1.6.2:_Deoxy-d-mannose-octulo"/>
    <property type="match status" value="1"/>
</dbReference>
<evidence type="ECO:0000256" key="1">
    <source>
        <dbReference type="ARBA" id="ARBA00001946"/>
    </source>
</evidence>
<dbReference type="SFLD" id="SFLDG01136">
    <property type="entry name" value="C1.6:_Phosphoserine_Phosphatas"/>
    <property type="match status" value="1"/>
</dbReference>
<gene>
    <name evidence="8" type="ORF">GO493_17865</name>
</gene>
<dbReference type="PANTHER" id="PTHR21485:SF3">
    <property type="entry name" value="N-ACYLNEURAMINATE CYTIDYLYLTRANSFERASE"/>
    <property type="match status" value="1"/>
</dbReference>
<keyword evidence="9" id="KW-1185">Reference proteome</keyword>
<evidence type="ECO:0000313" key="9">
    <source>
        <dbReference type="Proteomes" id="UP000461730"/>
    </source>
</evidence>
<comment type="subunit">
    <text evidence="3">Homotetramer.</text>
</comment>
<dbReference type="Gene3D" id="3.40.50.1000">
    <property type="entry name" value="HAD superfamily/HAD-like"/>
    <property type="match status" value="1"/>
</dbReference>
<comment type="caution">
    <text evidence="8">The sequence shown here is derived from an EMBL/GenBank/DDBJ whole genome shotgun (WGS) entry which is preliminary data.</text>
</comment>
<evidence type="ECO:0000256" key="2">
    <source>
        <dbReference type="ARBA" id="ARBA00005893"/>
    </source>
</evidence>
<dbReference type="CDD" id="cd01630">
    <property type="entry name" value="HAD_KDO-like"/>
    <property type="match status" value="1"/>
</dbReference>
<dbReference type="Proteomes" id="UP000461730">
    <property type="component" value="Unassembled WGS sequence"/>
</dbReference>
<feature type="binding site" evidence="7">
    <location>
        <position position="18"/>
    </location>
    <ligand>
        <name>substrate</name>
    </ligand>
</feature>
<dbReference type="RefSeq" id="WP_157307584.1">
    <property type="nucleotide sequence ID" value="NZ_WRXN01000007.1"/>
</dbReference>
<dbReference type="FunFam" id="3.40.50.1000:FF:000029">
    <property type="entry name" value="3-deoxy-D-manno-octulosonate 8-phosphate phosphatase KdsC"/>
    <property type="match status" value="1"/>
</dbReference>
<dbReference type="PIRSF" id="PIRSF006118">
    <property type="entry name" value="KDO8-P_Ptase"/>
    <property type="match status" value="1"/>
</dbReference>
<dbReference type="InterPro" id="IPR050793">
    <property type="entry name" value="CMP-NeuNAc_synthase"/>
</dbReference>
<keyword evidence="6 7" id="KW-0460">Magnesium</keyword>
<dbReference type="SFLD" id="SFLDS00003">
    <property type="entry name" value="Haloacid_Dehalogenase"/>
    <property type="match status" value="1"/>
</dbReference>
<dbReference type="PANTHER" id="PTHR21485">
    <property type="entry name" value="HAD SUPERFAMILY MEMBERS CMAS AND KDSC"/>
    <property type="match status" value="1"/>
</dbReference>
<feature type="binding site" evidence="7">
    <location>
        <position position="109"/>
    </location>
    <ligand>
        <name>Mg(2+)</name>
        <dbReference type="ChEBI" id="CHEBI:18420"/>
    </ligand>
</feature>
<dbReference type="Pfam" id="PF08282">
    <property type="entry name" value="Hydrolase_3"/>
    <property type="match status" value="1"/>
</dbReference>
<evidence type="ECO:0000313" key="8">
    <source>
        <dbReference type="EMBL" id="MVT10143.1"/>
    </source>
</evidence>
<dbReference type="GO" id="GO:0046872">
    <property type="term" value="F:metal ion binding"/>
    <property type="evidence" value="ECO:0007669"/>
    <property type="project" value="UniProtKB-KW"/>
</dbReference>
<reference evidence="8 9" key="1">
    <citation type="submission" date="2019-12" db="EMBL/GenBank/DDBJ databases">
        <title>Chitinophaga sp. strain ysch24 (GDMCC 1.1355), whole genome shotgun sequence.</title>
        <authorList>
            <person name="Zhang X."/>
        </authorList>
    </citation>
    <scope>NUCLEOTIDE SEQUENCE [LARGE SCALE GENOMIC DNA]</scope>
    <source>
        <strain evidence="9">ysch24</strain>
    </source>
</reference>